<evidence type="ECO:0000313" key="4">
    <source>
        <dbReference type="Proteomes" id="UP000020077"/>
    </source>
</evidence>
<feature type="signal peptide" evidence="2">
    <location>
        <begin position="1"/>
        <end position="20"/>
    </location>
</feature>
<evidence type="ECO:0008006" key="5">
    <source>
        <dbReference type="Google" id="ProtNLM"/>
    </source>
</evidence>
<keyword evidence="2" id="KW-0732">Signal</keyword>
<proteinExistence type="predicted"/>
<evidence type="ECO:0000313" key="3">
    <source>
        <dbReference type="EMBL" id="KFB70237.1"/>
    </source>
</evidence>
<sequence length="67" mass="7093" precursor="true">MSAHCLMVSSALTGLTAVSASPCQTDTLGHGPWCGDAARTSSPHSLGERERPWKMLSRPSCKPLAVR</sequence>
<evidence type="ECO:0000256" key="2">
    <source>
        <dbReference type="SAM" id="SignalP"/>
    </source>
</evidence>
<gene>
    <name evidence="3" type="ORF">AW09_004674</name>
</gene>
<feature type="chain" id="PRO_5001785761" description="Secreted protein" evidence="2">
    <location>
        <begin position="21"/>
        <end position="67"/>
    </location>
</feature>
<accession>A0A084Y693</accession>
<comment type="caution">
    <text evidence="3">The sequence shown here is derived from an EMBL/GenBank/DDBJ whole genome shotgun (WGS) entry which is preliminary data.</text>
</comment>
<name>A0A084Y693_9PROT</name>
<dbReference type="EMBL" id="JDVG02000734">
    <property type="protein sequence ID" value="KFB70237.1"/>
    <property type="molecule type" value="Genomic_DNA"/>
</dbReference>
<protein>
    <recommendedName>
        <fullName evidence="5">Secreted protein</fullName>
    </recommendedName>
</protein>
<organism evidence="3 4">
    <name type="scientific">Candidatus Accumulibacter phosphatis</name>
    <dbReference type="NCBI Taxonomy" id="327160"/>
    <lineage>
        <taxon>Bacteria</taxon>
        <taxon>Pseudomonadati</taxon>
        <taxon>Pseudomonadota</taxon>
        <taxon>Betaproteobacteria</taxon>
        <taxon>Candidatus Accumulibacter</taxon>
    </lineage>
</organism>
<dbReference type="AlphaFoldDB" id="A0A084Y693"/>
<reference evidence="3 4" key="1">
    <citation type="submission" date="2014-02" db="EMBL/GenBank/DDBJ databases">
        <title>Expanding our view of genomic diversity in Candidatus Accumulibacter clades.</title>
        <authorList>
            <person name="Skennerton C.T."/>
            <person name="Barr J.J."/>
            <person name="Slater F.R."/>
            <person name="Bond P.L."/>
            <person name="Tyson G.W."/>
        </authorList>
    </citation>
    <scope>NUCLEOTIDE SEQUENCE [LARGE SCALE GENOMIC DNA]</scope>
    <source>
        <strain evidence="4">BA-91</strain>
    </source>
</reference>
<dbReference type="Proteomes" id="UP000020077">
    <property type="component" value="Unassembled WGS sequence"/>
</dbReference>
<evidence type="ECO:0000256" key="1">
    <source>
        <dbReference type="SAM" id="MobiDB-lite"/>
    </source>
</evidence>
<feature type="region of interest" description="Disordered" evidence="1">
    <location>
        <begin position="38"/>
        <end position="67"/>
    </location>
</feature>